<feature type="compositionally biased region" description="Low complexity" evidence="2">
    <location>
        <begin position="186"/>
        <end position="196"/>
    </location>
</feature>
<comment type="caution">
    <text evidence="4">The sequence shown here is derived from an EMBL/GenBank/DDBJ whole genome shotgun (WGS) entry which is preliminary data.</text>
</comment>
<dbReference type="GeneID" id="38784576"/>
<dbReference type="Gene3D" id="1.25.10.10">
    <property type="entry name" value="Leucine-rich Repeat Variant"/>
    <property type="match status" value="1"/>
</dbReference>
<dbReference type="InterPro" id="IPR011989">
    <property type="entry name" value="ARM-like"/>
</dbReference>
<evidence type="ECO:0000256" key="2">
    <source>
        <dbReference type="SAM" id="MobiDB-lite"/>
    </source>
</evidence>
<feature type="compositionally biased region" description="Polar residues" evidence="2">
    <location>
        <begin position="94"/>
        <end position="127"/>
    </location>
</feature>
<dbReference type="InParanoid" id="A0A401GZU7"/>
<proteinExistence type="inferred from homology"/>
<dbReference type="EMBL" id="BFAD01000011">
    <property type="protein sequence ID" value="GBE87659.1"/>
    <property type="molecule type" value="Genomic_DNA"/>
</dbReference>
<reference evidence="4 5" key="1">
    <citation type="journal article" date="2018" name="Sci. Rep.">
        <title>Genome sequence of the cauliflower mushroom Sparassis crispa (Hanabiratake) and its association with beneficial usage.</title>
        <authorList>
            <person name="Kiyama R."/>
            <person name="Furutani Y."/>
            <person name="Kawaguchi K."/>
            <person name="Nakanishi T."/>
        </authorList>
    </citation>
    <scope>NUCLEOTIDE SEQUENCE [LARGE SCALE GENOMIC DNA]</scope>
</reference>
<gene>
    <name evidence="4" type="ORF">SCP_1103360</name>
</gene>
<comment type="similarity">
    <text evidence="1">Belongs to the WAPL family.</text>
</comment>
<feature type="domain" description="Wings apart-like protein C-terminal" evidence="3">
    <location>
        <begin position="374"/>
        <end position="765"/>
    </location>
</feature>
<dbReference type="STRING" id="139825.A0A401GZU7"/>
<keyword evidence="5" id="KW-1185">Reference proteome</keyword>
<evidence type="ECO:0000313" key="5">
    <source>
        <dbReference type="Proteomes" id="UP000287166"/>
    </source>
</evidence>
<dbReference type="Pfam" id="PF07814">
    <property type="entry name" value="WAPL"/>
    <property type="match status" value="1"/>
</dbReference>
<dbReference type="OrthoDB" id="78088at2759"/>
<evidence type="ECO:0000259" key="3">
    <source>
        <dbReference type="Pfam" id="PF07814"/>
    </source>
</evidence>
<dbReference type="RefSeq" id="XP_027618572.1">
    <property type="nucleotide sequence ID" value="XM_027762771.1"/>
</dbReference>
<accession>A0A401GZU7</accession>
<feature type="compositionally biased region" description="Polar residues" evidence="2">
    <location>
        <begin position="67"/>
        <end position="84"/>
    </location>
</feature>
<evidence type="ECO:0000313" key="4">
    <source>
        <dbReference type="EMBL" id="GBE87659.1"/>
    </source>
</evidence>
<organism evidence="4 5">
    <name type="scientific">Sparassis crispa</name>
    <dbReference type="NCBI Taxonomy" id="139825"/>
    <lineage>
        <taxon>Eukaryota</taxon>
        <taxon>Fungi</taxon>
        <taxon>Dikarya</taxon>
        <taxon>Basidiomycota</taxon>
        <taxon>Agaricomycotina</taxon>
        <taxon>Agaricomycetes</taxon>
        <taxon>Polyporales</taxon>
        <taxon>Sparassidaceae</taxon>
        <taxon>Sparassis</taxon>
    </lineage>
</organism>
<protein>
    <recommendedName>
        <fullName evidence="3">Wings apart-like protein C-terminal domain-containing protein</fullName>
    </recommendedName>
</protein>
<dbReference type="Proteomes" id="UP000287166">
    <property type="component" value="Unassembled WGS sequence"/>
</dbReference>
<name>A0A401GZU7_9APHY</name>
<dbReference type="PANTHER" id="PTHR22100">
    <property type="entry name" value="WINGS APART-LIKE PROTEIN HOMOLOG"/>
    <property type="match status" value="1"/>
</dbReference>
<dbReference type="InterPro" id="IPR039874">
    <property type="entry name" value="WAPL"/>
</dbReference>
<feature type="compositionally biased region" description="Low complexity" evidence="2">
    <location>
        <begin position="229"/>
        <end position="244"/>
    </location>
</feature>
<feature type="compositionally biased region" description="Low complexity" evidence="2">
    <location>
        <begin position="20"/>
        <end position="30"/>
    </location>
</feature>
<dbReference type="PANTHER" id="PTHR22100:SF13">
    <property type="entry name" value="WINGS APART-LIKE PROTEIN HOMOLOG"/>
    <property type="match status" value="1"/>
</dbReference>
<feature type="region of interest" description="Disordered" evidence="2">
    <location>
        <begin position="326"/>
        <end position="369"/>
    </location>
</feature>
<dbReference type="AlphaFoldDB" id="A0A401GZU7"/>
<sequence length="933" mass="102065">MKRTYSHKRTQRRGRAATDSSEGSSLPESSIRQRKRQKIEVEVVVPGPSPGHGISEDVDSDEKQECTGRSFQVSRATSQVTARRTQLPAHVPSSEVQVTYLSRTPSHSQESYTAPVTPSPKSLTRSDTLPVVSADQVAHSPSPKKPARDLSELFDFSLATNNKASAKRKKPTSIAKRMLGRSRTESSIGSASASSSLENIGALAAPPDLGPVKLAKTRSDEIIDLTAGSASSSRSHSVSPSKSQSLDDISSPIAGARPSLVPTSIRTYAGKSRSFLVALPAAQYGSLSRNNSNSQSVLADEDNVYINSQEDDFEIRESYTDLRTRWGVDDSEDDPRPSSPLHASPGDKSKRKGKGKQPDVHAEPLPNGMLNDLKSITELRSKGESRRFLDEVGYLFEGLDANGAIGVRRASALEIVTKLCDADFARRAKAADFLGRAWEVFREAGAGNGDKVLDTTLIFYAALVAQDSRDLQDIASKSDFASALYRMLAILERENDPLWLISCGLSDAELRKAGISKAEKTSLAILHSVIRKKSGLLEEWDIISNRLLISHALTGLPSSSNISTHLSSLLRSLTTELKPIPSRVSAFTSGLPLFPSPSSSSYMDIPSLVHVDHCLQLLDSYLLGRWTDSGAENSHDTRRLNAQREDGLGEKLMALCVACDVQSRDAQRQEQHHLVYRCLESAFRVLINLTHDDLPWCQAVLDADFALVTIVRLVIMSQRQRGRVLVKREDEQLDAPDDTEETASSLDRLCLALGLLTNLVQVSHEAKDATRNTLLGFACSGKRACMLSCSCVSRVSALECLVLVYLQHCKSEHELDPVVRGHMAVLFGLLMKDNPDNQRVVLQSLPGSSDRKKLKSLVEHAREFTLFYVEFTKKVSAAVSQPQLDDEGGEPDAESGIVSGIDESVERVLRDAHGETVAREVISFLEVLEQEKH</sequence>
<dbReference type="InterPro" id="IPR022771">
    <property type="entry name" value="WAPL_C"/>
</dbReference>
<evidence type="ECO:0000256" key="1">
    <source>
        <dbReference type="ARBA" id="ARBA00006854"/>
    </source>
</evidence>
<feature type="compositionally biased region" description="Basic residues" evidence="2">
    <location>
        <begin position="1"/>
        <end position="15"/>
    </location>
</feature>
<feature type="region of interest" description="Disordered" evidence="2">
    <location>
        <begin position="1"/>
        <end position="197"/>
    </location>
</feature>
<feature type="region of interest" description="Disordered" evidence="2">
    <location>
        <begin position="226"/>
        <end position="262"/>
    </location>
</feature>